<organism evidence="1 2">
    <name type="scientific">Maudiozyma exigua</name>
    <name type="common">Yeast</name>
    <name type="synonym">Kazachstania exigua</name>
    <dbReference type="NCBI Taxonomy" id="34358"/>
    <lineage>
        <taxon>Eukaryota</taxon>
        <taxon>Fungi</taxon>
        <taxon>Dikarya</taxon>
        <taxon>Ascomycota</taxon>
        <taxon>Saccharomycotina</taxon>
        <taxon>Saccharomycetes</taxon>
        <taxon>Saccharomycetales</taxon>
        <taxon>Saccharomycetaceae</taxon>
        <taxon>Maudiozyma</taxon>
    </lineage>
</organism>
<dbReference type="OrthoDB" id="4071838at2759"/>
<comment type="caution">
    <text evidence="1">The sequence shown here is derived from an EMBL/GenBank/DDBJ whole genome shotgun (WGS) entry which is preliminary data.</text>
</comment>
<proteinExistence type="predicted"/>
<dbReference type="AlphaFoldDB" id="A0A9P7B589"/>
<reference evidence="1 2" key="1">
    <citation type="submission" date="2020-11" db="EMBL/GenBank/DDBJ databases">
        <title>Kefir isolates.</title>
        <authorList>
            <person name="Marcisauskas S."/>
            <person name="Kim Y."/>
            <person name="Blasche S."/>
        </authorList>
    </citation>
    <scope>NUCLEOTIDE SEQUENCE [LARGE SCALE GENOMIC DNA]</scope>
    <source>
        <strain evidence="1 2">OG2</strain>
    </source>
</reference>
<dbReference type="Proteomes" id="UP000750334">
    <property type="component" value="Unassembled WGS sequence"/>
</dbReference>
<sequence>MRFYQACFEKSVVIQNAILSEKERQGEILIEMLQPYELLTNIKKVDKYIDQSIKNSDVLFSASMLNLRRCDDIIDIYDNRKHEEFSYDDQYLKFAKMFIKLIVLSINGGETQVVINQKGNMTDYLSEHLHGELPSLNDLYKTFWGQLRKEIKIQVTFKRGNWLAEPSTDGIADEKYVTNILYGKSDIEQLILESKVWIRVYRNYSNDCRQRNNHDSLLPSIIEYRLSSQVTSVNTERMFSRIKALYGDRRHSLSDSSAEDETIVGSVT</sequence>
<dbReference type="EMBL" id="PUHR01000196">
    <property type="protein sequence ID" value="KAG0659238.1"/>
    <property type="molecule type" value="Genomic_DNA"/>
</dbReference>
<accession>A0A9P7B589</accession>
<keyword evidence="2" id="KW-1185">Reference proteome</keyword>
<protein>
    <submittedName>
        <fullName evidence="1">Uncharacterized protein</fullName>
    </submittedName>
</protein>
<evidence type="ECO:0000313" key="1">
    <source>
        <dbReference type="EMBL" id="KAG0659238.1"/>
    </source>
</evidence>
<evidence type="ECO:0000313" key="2">
    <source>
        <dbReference type="Proteomes" id="UP000750334"/>
    </source>
</evidence>
<name>A0A9P7B589_MAUEX</name>
<gene>
    <name evidence="1" type="ORF">C6P45_001889</name>
</gene>